<accession>A0A8D9FB95</accession>
<dbReference type="EMBL" id="HBUF01625907">
    <property type="protein sequence ID" value="CAG6782086.1"/>
    <property type="molecule type" value="Transcribed_RNA"/>
</dbReference>
<name>A0A8D9FB95_9HEMI</name>
<reference evidence="1" key="1">
    <citation type="submission" date="2021-05" db="EMBL/GenBank/DDBJ databases">
        <authorList>
            <person name="Alioto T."/>
            <person name="Alioto T."/>
            <person name="Gomez Garrido J."/>
        </authorList>
    </citation>
    <scope>NUCLEOTIDE SEQUENCE</scope>
</reference>
<protein>
    <submittedName>
        <fullName evidence="1">Uncharacterized protein</fullName>
    </submittedName>
</protein>
<dbReference type="EMBL" id="HBUF01625909">
    <property type="protein sequence ID" value="CAG6782100.1"/>
    <property type="molecule type" value="Transcribed_RNA"/>
</dbReference>
<dbReference type="EMBL" id="HBUF01625911">
    <property type="protein sequence ID" value="CAG6782112.1"/>
    <property type="molecule type" value="Transcribed_RNA"/>
</dbReference>
<sequence>MVGSYCLRNSLTALTMHLALMPNISRRTVGGPDRGTAVTACFLTAISLVGVKIKGQLGVVFLNVHSGGFLHDAEWAPLHLTIVANFKPPPGIETRDPRVLS</sequence>
<evidence type="ECO:0000313" key="1">
    <source>
        <dbReference type="EMBL" id="CAG6782100.1"/>
    </source>
</evidence>
<dbReference type="EMBL" id="HBUF01625910">
    <property type="protein sequence ID" value="CAG6782106.1"/>
    <property type="molecule type" value="Transcribed_RNA"/>
</dbReference>
<dbReference type="AlphaFoldDB" id="A0A8D9FB95"/>
<organism evidence="1">
    <name type="scientific">Cacopsylla melanoneura</name>
    <dbReference type="NCBI Taxonomy" id="428564"/>
    <lineage>
        <taxon>Eukaryota</taxon>
        <taxon>Metazoa</taxon>
        <taxon>Ecdysozoa</taxon>
        <taxon>Arthropoda</taxon>
        <taxon>Hexapoda</taxon>
        <taxon>Insecta</taxon>
        <taxon>Pterygota</taxon>
        <taxon>Neoptera</taxon>
        <taxon>Paraneoptera</taxon>
        <taxon>Hemiptera</taxon>
        <taxon>Sternorrhyncha</taxon>
        <taxon>Psylloidea</taxon>
        <taxon>Psyllidae</taxon>
        <taxon>Psyllinae</taxon>
        <taxon>Cacopsylla</taxon>
    </lineage>
</organism>
<dbReference type="EMBL" id="HBUF01625912">
    <property type="protein sequence ID" value="CAG6782119.1"/>
    <property type="molecule type" value="Transcribed_RNA"/>
</dbReference>
<proteinExistence type="predicted"/>
<dbReference type="EMBL" id="HBUF01625908">
    <property type="protein sequence ID" value="CAG6782092.1"/>
    <property type="molecule type" value="Transcribed_RNA"/>
</dbReference>